<comment type="caution">
    <text evidence="1">The sequence shown here is derived from an EMBL/GenBank/DDBJ whole genome shotgun (WGS) entry which is preliminary data.</text>
</comment>
<dbReference type="RefSeq" id="WP_213588921.1">
    <property type="nucleotide sequence ID" value="NZ_BOSM01000001.1"/>
</dbReference>
<dbReference type="Proteomes" id="UP000681290">
    <property type="component" value="Unassembled WGS sequence"/>
</dbReference>
<evidence type="ECO:0000313" key="2">
    <source>
        <dbReference type="Proteomes" id="UP000681290"/>
    </source>
</evidence>
<keyword evidence="2" id="KW-1185">Reference proteome</keyword>
<evidence type="ECO:0000313" key="1">
    <source>
        <dbReference type="EMBL" id="GIP56911.1"/>
    </source>
</evidence>
<dbReference type="EMBL" id="BOSM01000001">
    <property type="protein sequence ID" value="GIP56911.1"/>
    <property type="molecule type" value="Genomic_DNA"/>
</dbReference>
<proteinExistence type="predicted"/>
<accession>A0ABQ4MLN8</accession>
<reference evidence="1 2" key="1">
    <citation type="submission" date="2021-03" db="EMBL/GenBank/DDBJ databases">
        <title>Antimicrobial resistance genes in bacteria isolated from Japanese honey, and their potential for conferring macrolide and lincosamide resistance in the American foulbrood pathogen Paenibacillus larvae.</title>
        <authorList>
            <person name="Okamoto M."/>
            <person name="Kumagai M."/>
            <person name="Kanamori H."/>
            <person name="Takamatsu D."/>
        </authorList>
    </citation>
    <scope>NUCLEOTIDE SEQUENCE [LARGE SCALE GENOMIC DNA]</scope>
    <source>
        <strain evidence="1 2">J15TS10</strain>
    </source>
</reference>
<sequence length="102" mass="12221">MDMVQALDGWQECVPVKEYSRKEQCFLGYRAEDELPVKQRPCMMPACRRFANVYSYVRILWSMEEKRPNESDWPIQLRANLTNHLQERLLGFGRGLQRVEKR</sequence>
<gene>
    <name evidence="1" type="ORF">J15TS10_07250</name>
</gene>
<protein>
    <submittedName>
        <fullName evidence="1">Uncharacterized protein</fullName>
    </submittedName>
</protein>
<organism evidence="1 2">
    <name type="scientific">Paenibacillus woosongensis</name>
    <dbReference type="NCBI Taxonomy" id="307580"/>
    <lineage>
        <taxon>Bacteria</taxon>
        <taxon>Bacillati</taxon>
        <taxon>Bacillota</taxon>
        <taxon>Bacilli</taxon>
        <taxon>Bacillales</taxon>
        <taxon>Paenibacillaceae</taxon>
        <taxon>Paenibacillus</taxon>
    </lineage>
</organism>
<name>A0ABQ4MLN8_9BACL</name>